<feature type="transmembrane region" description="Helical" evidence="11">
    <location>
        <begin position="207"/>
        <end position="224"/>
    </location>
</feature>
<dbReference type="AlphaFoldDB" id="A0AB34J996"/>
<evidence type="ECO:0000256" key="5">
    <source>
        <dbReference type="ARBA" id="ARBA00022892"/>
    </source>
</evidence>
<gene>
    <name evidence="13" type="ORF">AB1Y20_003974</name>
</gene>
<evidence type="ECO:0000256" key="8">
    <source>
        <dbReference type="ARBA" id="ARBA00023136"/>
    </source>
</evidence>
<evidence type="ECO:0000259" key="12">
    <source>
        <dbReference type="Pfam" id="PF03908"/>
    </source>
</evidence>
<keyword evidence="4" id="KW-0256">Endoplasmic reticulum</keyword>
<keyword evidence="6 11" id="KW-1133">Transmembrane helix</keyword>
<evidence type="ECO:0000256" key="6">
    <source>
        <dbReference type="ARBA" id="ARBA00022989"/>
    </source>
</evidence>
<dbReference type="GO" id="GO:0006890">
    <property type="term" value="P:retrograde vesicle-mediated transport, Golgi to endoplasmic reticulum"/>
    <property type="evidence" value="ECO:0007669"/>
    <property type="project" value="InterPro"/>
</dbReference>
<evidence type="ECO:0000256" key="2">
    <source>
        <dbReference type="ARBA" id="ARBA00022448"/>
    </source>
</evidence>
<keyword evidence="14" id="KW-1185">Reference proteome</keyword>
<dbReference type="PANTHER" id="PTHR12825:SF0">
    <property type="entry name" value="VESICLE TRANSPORT PROTEIN SEC20"/>
    <property type="match status" value="1"/>
</dbReference>
<dbReference type="InterPro" id="IPR056173">
    <property type="entry name" value="Sec20_C"/>
</dbReference>
<keyword evidence="7" id="KW-0175">Coiled coil</keyword>
<evidence type="ECO:0000256" key="4">
    <source>
        <dbReference type="ARBA" id="ARBA00022824"/>
    </source>
</evidence>
<keyword evidence="3 11" id="KW-0812">Transmembrane</keyword>
<proteinExistence type="inferred from homology"/>
<evidence type="ECO:0000313" key="14">
    <source>
        <dbReference type="Proteomes" id="UP001515480"/>
    </source>
</evidence>
<dbReference type="GO" id="GO:0005789">
    <property type="term" value="C:endoplasmic reticulum membrane"/>
    <property type="evidence" value="ECO:0007669"/>
    <property type="project" value="UniProtKB-SubCell"/>
</dbReference>
<keyword evidence="5" id="KW-0931">ER-Golgi transport</keyword>
<comment type="subcellular location">
    <subcellularLocation>
        <location evidence="1">Endoplasmic reticulum membrane</location>
        <topology evidence="1">Single-pass type IV membrane protein</topology>
    </subcellularLocation>
</comment>
<keyword evidence="8 11" id="KW-0472">Membrane</keyword>
<dbReference type="Proteomes" id="UP001515480">
    <property type="component" value="Unassembled WGS sequence"/>
</dbReference>
<comment type="caution">
    <text evidence="13">The sequence shown here is derived from an EMBL/GenBank/DDBJ whole genome shotgun (WGS) entry which is preliminary data.</text>
</comment>
<protein>
    <recommendedName>
        <fullName evidence="12">Sec20 C-terminal domain-containing protein</fullName>
    </recommendedName>
</protein>
<dbReference type="Pfam" id="PF03908">
    <property type="entry name" value="Sec20"/>
    <property type="match status" value="1"/>
</dbReference>
<feature type="compositionally biased region" description="Basic and acidic residues" evidence="10">
    <location>
        <begin position="296"/>
        <end position="307"/>
    </location>
</feature>
<dbReference type="InterPro" id="IPR005606">
    <property type="entry name" value="Sec20"/>
</dbReference>
<organism evidence="13 14">
    <name type="scientific">Prymnesium parvum</name>
    <name type="common">Toxic golden alga</name>
    <dbReference type="NCBI Taxonomy" id="97485"/>
    <lineage>
        <taxon>Eukaryota</taxon>
        <taxon>Haptista</taxon>
        <taxon>Haptophyta</taxon>
        <taxon>Prymnesiophyceae</taxon>
        <taxon>Prymnesiales</taxon>
        <taxon>Prymnesiaceae</taxon>
        <taxon>Prymnesium</taxon>
    </lineage>
</organism>
<dbReference type="GO" id="GO:0005484">
    <property type="term" value="F:SNAP receptor activity"/>
    <property type="evidence" value="ECO:0007669"/>
    <property type="project" value="InterPro"/>
</dbReference>
<name>A0AB34J996_PRYPA</name>
<comment type="similarity">
    <text evidence="9">Belongs to the SEC20 family.</text>
</comment>
<accession>A0AB34J996</accession>
<dbReference type="GO" id="GO:0031201">
    <property type="term" value="C:SNARE complex"/>
    <property type="evidence" value="ECO:0007669"/>
    <property type="project" value="TreeGrafter"/>
</dbReference>
<feature type="region of interest" description="Disordered" evidence="10">
    <location>
        <begin position="286"/>
        <end position="307"/>
    </location>
</feature>
<evidence type="ECO:0000313" key="13">
    <source>
        <dbReference type="EMBL" id="KAL1514892.1"/>
    </source>
</evidence>
<dbReference type="PANTHER" id="PTHR12825">
    <property type="entry name" value="BNIP1-RELATED"/>
    <property type="match status" value="1"/>
</dbReference>
<evidence type="ECO:0000256" key="7">
    <source>
        <dbReference type="ARBA" id="ARBA00023054"/>
    </source>
</evidence>
<dbReference type="EMBL" id="JBGBPQ010000012">
    <property type="protein sequence ID" value="KAL1514892.1"/>
    <property type="molecule type" value="Genomic_DNA"/>
</dbReference>
<evidence type="ECO:0000256" key="3">
    <source>
        <dbReference type="ARBA" id="ARBA00022692"/>
    </source>
</evidence>
<evidence type="ECO:0000256" key="11">
    <source>
        <dbReference type="SAM" id="Phobius"/>
    </source>
</evidence>
<sequence length="307" mass="33613">MASSLEARLAELVRLEQGVLRELLRLAELDTARNLPPSTFHHATVRLRASLRQHSALADEACAAALESERPAEREAVLQQVRQHRAEGATLLNALRELTVKVHNSRGEHEAAERHSLLDEAAAVEGRSGLSARAGAKTAKDVTESLRRTRQIMADEVQRAESTLRTLDTQGKSLKDTMLEQRGVGSSISMGKRALSKLQRREFTDKILLMLSFSFFLLVVFYIFKRRVGIPSFSFSSLMRAPEAPVYTPTVSMSDAPVLEPAGAKPSFDQAAATLMPSPAVVAEEHTVSAGVPQQSHEHSAAYKGEL</sequence>
<reference evidence="13 14" key="1">
    <citation type="journal article" date="2024" name="Science">
        <title>Giant polyketide synthase enzymes in the biosynthesis of giant marine polyether toxins.</title>
        <authorList>
            <person name="Fallon T.R."/>
            <person name="Shende V.V."/>
            <person name="Wierzbicki I.H."/>
            <person name="Pendleton A.L."/>
            <person name="Watervoot N.F."/>
            <person name="Auber R.P."/>
            <person name="Gonzalez D.J."/>
            <person name="Wisecaver J.H."/>
            <person name="Moore B.S."/>
        </authorList>
    </citation>
    <scope>NUCLEOTIDE SEQUENCE [LARGE SCALE GENOMIC DNA]</scope>
    <source>
        <strain evidence="13 14">12B1</strain>
    </source>
</reference>
<dbReference type="SUPFAM" id="SSF58038">
    <property type="entry name" value="SNARE fusion complex"/>
    <property type="match status" value="1"/>
</dbReference>
<evidence type="ECO:0000256" key="1">
    <source>
        <dbReference type="ARBA" id="ARBA00004163"/>
    </source>
</evidence>
<feature type="domain" description="Sec20 C-terminal" evidence="12">
    <location>
        <begin position="138"/>
        <end position="228"/>
    </location>
</feature>
<keyword evidence="2" id="KW-0813">Transport</keyword>
<evidence type="ECO:0000256" key="10">
    <source>
        <dbReference type="SAM" id="MobiDB-lite"/>
    </source>
</evidence>
<evidence type="ECO:0000256" key="9">
    <source>
        <dbReference type="ARBA" id="ARBA00037934"/>
    </source>
</evidence>